<accession>A0A0K0D2X9</accession>
<dbReference type="STRING" id="6313.A0A0K0D2X9"/>
<reference evidence="2" key="2">
    <citation type="submission" date="2017-02" db="UniProtKB">
        <authorList>
            <consortium name="WormBaseParasite"/>
        </authorList>
    </citation>
    <scope>IDENTIFICATION</scope>
</reference>
<dbReference type="PANTHER" id="PTHR10404">
    <property type="entry name" value="N-ACETYLATED-ALPHA-LINKED ACIDIC DIPEPTIDASE"/>
    <property type="match status" value="1"/>
</dbReference>
<dbReference type="SUPFAM" id="SSF52025">
    <property type="entry name" value="PA domain"/>
    <property type="match status" value="1"/>
</dbReference>
<dbReference type="GO" id="GO:0004180">
    <property type="term" value="F:carboxypeptidase activity"/>
    <property type="evidence" value="ECO:0007669"/>
    <property type="project" value="TreeGrafter"/>
</dbReference>
<protein>
    <submittedName>
        <fullName evidence="2">SEC63 domain-containing protein</fullName>
    </submittedName>
</protein>
<evidence type="ECO:0000313" key="2">
    <source>
        <dbReference type="WBParaSite" id="ACAC_0000442401-mRNA-1"/>
    </source>
</evidence>
<dbReference type="WBParaSite" id="ACAC_0000442401-mRNA-1">
    <property type="protein sequence ID" value="ACAC_0000442401-mRNA-1"/>
    <property type="gene ID" value="ACAC_0000442401"/>
</dbReference>
<dbReference type="AlphaFoldDB" id="A0A0K0D2X9"/>
<evidence type="ECO:0000313" key="1">
    <source>
        <dbReference type="Proteomes" id="UP000035642"/>
    </source>
</evidence>
<sequence length="266" mass="30288">LLISSVNPMNIEANLRRFTKDVHISGTDANKKVAYDIAQKWNDIGLEDVHMIPYEVLLSYPDFTVPNTITIEDAQGKRLFKSVGVSPVILPDEQAKRKMASLCSTWLAYSASGRVTAEVVYCNRGQLQDFENLKRMKVDLKVRVEKYLLQDQIRDTTKYLVQRCSRSTKLLIHSALKSCCETILGQVPYWKASTRLSQVSREYRLGWIPTTFMAKSKVSQPAPEATCIKLEGLRENEYECEQTNRMQGVLGKKRKVVHLLLSSVVK</sequence>
<dbReference type="Gene3D" id="3.50.30.30">
    <property type="match status" value="1"/>
</dbReference>
<name>A0A0K0D2X9_ANGCA</name>
<dbReference type="Gene3D" id="3.40.630.10">
    <property type="entry name" value="Zn peptidases"/>
    <property type="match status" value="1"/>
</dbReference>
<dbReference type="InterPro" id="IPR046450">
    <property type="entry name" value="PA_dom_sf"/>
</dbReference>
<dbReference type="PANTHER" id="PTHR10404:SF77">
    <property type="entry name" value="GLUTAMATE CARBOXYPEPTIDASE 2 HOMOLOG"/>
    <property type="match status" value="1"/>
</dbReference>
<dbReference type="InterPro" id="IPR039373">
    <property type="entry name" value="Peptidase_M28B"/>
</dbReference>
<dbReference type="Proteomes" id="UP000035642">
    <property type="component" value="Unassembled WGS sequence"/>
</dbReference>
<keyword evidence="1" id="KW-1185">Reference proteome</keyword>
<organism evidence="1 2">
    <name type="scientific">Angiostrongylus cantonensis</name>
    <name type="common">Rat lungworm</name>
    <dbReference type="NCBI Taxonomy" id="6313"/>
    <lineage>
        <taxon>Eukaryota</taxon>
        <taxon>Metazoa</taxon>
        <taxon>Ecdysozoa</taxon>
        <taxon>Nematoda</taxon>
        <taxon>Chromadorea</taxon>
        <taxon>Rhabditida</taxon>
        <taxon>Rhabditina</taxon>
        <taxon>Rhabditomorpha</taxon>
        <taxon>Strongyloidea</taxon>
        <taxon>Metastrongylidae</taxon>
        <taxon>Angiostrongylus</taxon>
    </lineage>
</organism>
<reference evidence="1" key="1">
    <citation type="submission" date="2012-09" db="EMBL/GenBank/DDBJ databases">
        <authorList>
            <person name="Martin A.A."/>
        </authorList>
    </citation>
    <scope>NUCLEOTIDE SEQUENCE</scope>
</reference>
<proteinExistence type="predicted"/>